<feature type="compositionally biased region" description="Polar residues" evidence="2">
    <location>
        <begin position="25"/>
        <end position="39"/>
    </location>
</feature>
<feature type="region of interest" description="Disordered" evidence="2">
    <location>
        <begin position="1"/>
        <end position="55"/>
    </location>
</feature>
<protein>
    <submittedName>
        <fullName evidence="3">Uncharacterized protein</fullName>
    </submittedName>
</protein>
<feature type="region of interest" description="Disordered" evidence="2">
    <location>
        <begin position="234"/>
        <end position="281"/>
    </location>
</feature>
<keyword evidence="4" id="KW-1185">Reference proteome</keyword>
<evidence type="ECO:0000256" key="2">
    <source>
        <dbReference type="SAM" id="MobiDB-lite"/>
    </source>
</evidence>
<dbReference type="EMBL" id="KN833145">
    <property type="protein sequence ID" value="KIM72276.1"/>
    <property type="molecule type" value="Genomic_DNA"/>
</dbReference>
<dbReference type="HOGENOM" id="CLU_612672_0_0_1"/>
<feature type="compositionally biased region" description="Low complexity" evidence="2">
    <location>
        <begin position="264"/>
        <end position="273"/>
    </location>
</feature>
<reference evidence="3 4" key="1">
    <citation type="submission" date="2014-04" db="EMBL/GenBank/DDBJ databases">
        <authorList>
            <consortium name="DOE Joint Genome Institute"/>
            <person name="Kuo A."/>
            <person name="Tarkka M."/>
            <person name="Buscot F."/>
            <person name="Kohler A."/>
            <person name="Nagy L.G."/>
            <person name="Floudas D."/>
            <person name="Copeland A."/>
            <person name="Barry K.W."/>
            <person name="Cichocki N."/>
            <person name="Veneault-Fourrey C."/>
            <person name="LaButti K."/>
            <person name="Lindquist E.A."/>
            <person name="Lipzen A."/>
            <person name="Lundell T."/>
            <person name="Morin E."/>
            <person name="Murat C."/>
            <person name="Sun H."/>
            <person name="Tunlid A."/>
            <person name="Henrissat B."/>
            <person name="Grigoriev I.V."/>
            <person name="Hibbett D.S."/>
            <person name="Martin F."/>
            <person name="Nordberg H.P."/>
            <person name="Cantor M.N."/>
            <person name="Hua S.X."/>
        </authorList>
    </citation>
    <scope>NUCLEOTIDE SEQUENCE [LARGE SCALE GENOMIC DNA]</scope>
    <source>
        <strain evidence="3 4">F 1598</strain>
    </source>
</reference>
<evidence type="ECO:0000313" key="3">
    <source>
        <dbReference type="EMBL" id="KIM72276.1"/>
    </source>
</evidence>
<reference evidence="4" key="2">
    <citation type="submission" date="2015-01" db="EMBL/GenBank/DDBJ databases">
        <title>Evolutionary Origins and Diversification of the Mycorrhizal Mutualists.</title>
        <authorList>
            <consortium name="DOE Joint Genome Institute"/>
            <consortium name="Mycorrhizal Genomics Consortium"/>
            <person name="Kohler A."/>
            <person name="Kuo A."/>
            <person name="Nagy L.G."/>
            <person name="Floudas D."/>
            <person name="Copeland A."/>
            <person name="Barry K.W."/>
            <person name="Cichocki N."/>
            <person name="Veneault-Fourrey C."/>
            <person name="LaButti K."/>
            <person name="Lindquist E.A."/>
            <person name="Lipzen A."/>
            <person name="Lundell T."/>
            <person name="Morin E."/>
            <person name="Murat C."/>
            <person name="Riley R."/>
            <person name="Ohm R."/>
            <person name="Sun H."/>
            <person name="Tunlid A."/>
            <person name="Henrissat B."/>
            <person name="Grigoriev I.V."/>
            <person name="Hibbett D.S."/>
            <person name="Martin F."/>
        </authorList>
    </citation>
    <scope>NUCLEOTIDE SEQUENCE [LARGE SCALE GENOMIC DNA]</scope>
    <source>
        <strain evidence="4">F 1598</strain>
    </source>
</reference>
<dbReference type="Proteomes" id="UP000054166">
    <property type="component" value="Unassembled WGS sequence"/>
</dbReference>
<keyword evidence="1" id="KW-0175">Coiled coil</keyword>
<accession>A0A0C3EWZ4</accession>
<organism evidence="3 4">
    <name type="scientific">Piloderma croceum (strain F 1598)</name>
    <dbReference type="NCBI Taxonomy" id="765440"/>
    <lineage>
        <taxon>Eukaryota</taxon>
        <taxon>Fungi</taxon>
        <taxon>Dikarya</taxon>
        <taxon>Basidiomycota</taxon>
        <taxon>Agaricomycotina</taxon>
        <taxon>Agaricomycetes</taxon>
        <taxon>Agaricomycetidae</taxon>
        <taxon>Atheliales</taxon>
        <taxon>Atheliaceae</taxon>
        <taxon>Piloderma</taxon>
    </lineage>
</organism>
<feature type="coiled-coil region" evidence="1">
    <location>
        <begin position="344"/>
        <end position="371"/>
    </location>
</feature>
<sequence length="447" mass="49538">MLTRRQARLRSLSLPPPPTTPLAGVTQNNLADGSTSEPSQLGEMHGPAPGDNNPRIEECCTVSVRDEHPYRADTLNSVDRSLNIPEEGDEGGKFGLKIPGFELESHDSGSKIVVDNDVFVTPTRYARRASGEVSDNISLSNDTRFPGWFARQETREWGDKNNSIPERKFAWADSDPADDLPEIPFVVKTEDPATPDLGTPVVANQGEKSDLERLLNGTEGYQILENRMNKVRVDPTGESDISQRGIDVADGTHPGQDAISEAGSNSSRNSNRSIFGHYKRPKQPRRDLYWDEDKHTYLPIPSPRKDTPDQISFFRKQKWRALSSERSVSKADQDQINADYLHALELEREETRLARHENEQLQKQLAEHRDKLAQKEWPVNPASDMNVTQNMPVVAEQSHAANLNDQTLVPKGTESANGKANTNMGNNSSVPLTFGCGVIKASKGIGT</sequence>
<dbReference type="InParanoid" id="A0A0C3EWZ4"/>
<name>A0A0C3EWZ4_PILCF</name>
<gene>
    <name evidence="3" type="ORF">PILCRDRAFT_16290</name>
</gene>
<evidence type="ECO:0000256" key="1">
    <source>
        <dbReference type="SAM" id="Coils"/>
    </source>
</evidence>
<evidence type="ECO:0000313" key="4">
    <source>
        <dbReference type="Proteomes" id="UP000054166"/>
    </source>
</evidence>
<proteinExistence type="predicted"/>
<dbReference type="AlphaFoldDB" id="A0A0C3EWZ4"/>